<feature type="region of interest" description="Disordered" evidence="6">
    <location>
        <begin position="1"/>
        <end position="21"/>
    </location>
</feature>
<dbReference type="InterPro" id="IPR002677">
    <property type="entry name" value="Ribosomal_bL32"/>
</dbReference>
<keyword evidence="8" id="KW-1185">Reference proteome</keyword>
<evidence type="ECO:0000256" key="2">
    <source>
        <dbReference type="ARBA" id="ARBA00022980"/>
    </source>
</evidence>
<comment type="similarity">
    <text evidence="1 5">Belongs to the bacterial ribosomal protein bL32 family.</text>
</comment>
<evidence type="ECO:0000256" key="4">
    <source>
        <dbReference type="ARBA" id="ARBA00035178"/>
    </source>
</evidence>
<sequence length="59" mass="6512">MAVPKQKKGRGATHKRRSANSKLAMPSRCTCPQCGAVKLPHRVCPNCGFYRDREVVAVD</sequence>
<dbReference type="Pfam" id="PF01783">
    <property type="entry name" value="Ribosomal_L32p"/>
    <property type="match status" value="1"/>
</dbReference>
<gene>
    <name evidence="5 7" type="primary">rpmF</name>
    <name evidence="7" type="ORF">QJ043_01860</name>
</gene>
<protein>
    <recommendedName>
        <fullName evidence="4 5">Large ribosomal subunit protein bL32</fullName>
    </recommendedName>
</protein>
<evidence type="ECO:0000313" key="7">
    <source>
        <dbReference type="EMBL" id="MDJ1128830.1"/>
    </source>
</evidence>
<dbReference type="RefSeq" id="WP_283712470.1">
    <property type="nucleotide sequence ID" value="NZ_JASJEW010000001.1"/>
</dbReference>
<dbReference type="PANTHER" id="PTHR35534:SF1">
    <property type="entry name" value="LARGE RIBOSOMAL SUBUNIT PROTEIN BL32"/>
    <property type="match status" value="1"/>
</dbReference>
<keyword evidence="2 5" id="KW-0689">Ribosomal protein</keyword>
<dbReference type="Proteomes" id="UP001431693">
    <property type="component" value="Unassembled WGS sequence"/>
</dbReference>
<accession>A0ABT6ZIF6</accession>
<reference evidence="7" key="1">
    <citation type="submission" date="2023-05" db="EMBL/GenBank/DDBJ databases">
        <title>[olsenella] sp. nov., isolated from a pig farm feces dump.</title>
        <authorList>
            <person name="Chang Y.-H."/>
        </authorList>
    </citation>
    <scope>NUCLEOTIDE SEQUENCE</scope>
    <source>
        <strain evidence="7">YH-ols2217</strain>
    </source>
</reference>
<dbReference type="GO" id="GO:0005840">
    <property type="term" value="C:ribosome"/>
    <property type="evidence" value="ECO:0007669"/>
    <property type="project" value="UniProtKB-KW"/>
</dbReference>
<keyword evidence="3 5" id="KW-0687">Ribonucleoprotein</keyword>
<dbReference type="SUPFAM" id="SSF57829">
    <property type="entry name" value="Zn-binding ribosomal proteins"/>
    <property type="match status" value="1"/>
</dbReference>
<name>A0ABT6ZIF6_9ACTN</name>
<organism evidence="7 8">
    <name type="scientific">Kribbibacterium absianum</name>
    <dbReference type="NCBI Taxonomy" id="3044210"/>
    <lineage>
        <taxon>Bacteria</taxon>
        <taxon>Bacillati</taxon>
        <taxon>Actinomycetota</taxon>
        <taxon>Coriobacteriia</taxon>
        <taxon>Coriobacteriales</taxon>
        <taxon>Kribbibacteriaceae</taxon>
        <taxon>Kribbibacterium</taxon>
    </lineage>
</organism>
<evidence type="ECO:0000256" key="1">
    <source>
        <dbReference type="ARBA" id="ARBA00008560"/>
    </source>
</evidence>
<evidence type="ECO:0000256" key="5">
    <source>
        <dbReference type="HAMAP-Rule" id="MF_00340"/>
    </source>
</evidence>
<dbReference type="PANTHER" id="PTHR35534">
    <property type="entry name" value="50S RIBOSOMAL PROTEIN L32"/>
    <property type="match status" value="1"/>
</dbReference>
<comment type="caution">
    <text evidence="7">The sequence shown here is derived from an EMBL/GenBank/DDBJ whole genome shotgun (WGS) entry which is preliminary data.</text>
</comment>
<dbReference type="EMBL" id="JASJEX010000001">
    <property type="protein sequence ID" value="MDJ1128830.1"/>
    <property type="molecule type" value="Genomic_DNA"/>
</dbReference>
<feature type="compositionally biased region" description="Basic residues" evidence="6">
    <location>
        <begin position="1"/>
        <end position="19"/>
    </location>
</feature>
<dbReference type="NCBIfam" id="TIGR01031">
    <property type="entry name" value="rpmF_bact"/>
    <property type="match status" value="1"/>
</dbReference>
<dbReference type="InterPro" id="IPR044957">
    <property type="entry name" value="Ribosomal_bL32_bact"/>
</dbReference>
<dbReference type="HAMAP" id="MF_00340">
    <property type="entry name" value="Ribosomal_bL32"/>
    <property type="match status" value="1"/>
</dbReference>
<evidence type="ECO:0000256" key="3">
    <source>
        <dbReference type="ARBA" id="ARBA00023274"/>
    </source>
</evidence>
<evidence type="ECO:0000313" key="8">
    <source>
        <dbReference type="Proteomes" id="UP001431693"/>
    </source>
</evidence>
<proteinExistence type="inferred from homology"/>
<dbReference type="InterPro" id="IPR011332">
    <property type="entry name" value="Ribosomal_zn-bd"/>
</dbReference>
<evidence type="ECO:0000256" key="6">
    <source>
        <dbReference type="SAM" id="MobiDB-lite"/>
    </source>
</evidence>